<keyword evidence="4" id="KW-1185">Reference proteome</keyword>
<evidence type="ECO:0000313" key="3">
    <source>
        <dbReference type="Proteomes" id="UP000032061"/>
    </source>
</evidence>
<dbReference type="EMBL" id="MUGX01000002">
    <property type="protein sequence ID" value="OXA91758.1"/>
    <property type="molecule type" value="Genomic_DNA"/>
</dbReference>
<dbReference type="EMBL" id="JPRK01000013">
    <property type="protein sequence ID" value="KIO51726.1"/>
    <property type="molecule type" value="Genomic_DNA"/>
</dbReference>
<protein>
    <submittedName>
        <fullName evidence="1">Uncharacterized protein</fullName>
    </submittedName>
</protein>
<evidence type="ECO:0000313" key="1">
    <source>
        <dbReference type="EMBL" id="KIO51726.1"/>
    </source>
</evidence>
<name>A0A0D0EX40_9FLAO</name>
<gene>
    <name evidence="2" type="ORF">B0A73_00540</name>
    <name evidence="1" type="ORF">IW18_15765</name>
</gene>
<reference evidence="2 4" key="2">
    <citation type="submission" date="2016-11" db="EMBL/GenBank/DDBJ databases">
        <title>Whole genomes of Flavobacteriaceae.</title>
        <authorList>
            <person name="Stine C."/>
            <person name="Li C."/>
            <person name="Tadesse D."/>
        </authorList>
    </citation>
    <scope>NUCLEOTIDE SEQUENCE [LARGE SCALE GENOMIC DNA]</scope>
    <source>
        <strain evidence="2 4">ATCC 51468</strain>
    </source>
</reference>
<dbReference type="OrthoDB" id="1374106at2"/>
<dbReference type="AlphaFoldDB" id="A0A0D0EX40"/>
<dbReference type="Proteomes" id="UP000198302">
    <property type="component" value="Unassembled WGS sequence"/>
</dbReference>
<accession>A0A0D0EX40</accession>
<reference evidence="1 3" key="1">
    <citation type="submission" date="2015-01" db="EMBL/GenBank/DDBJ databases">
        <title>Genome of Flavobacterium hibernum DSM 12611.</title>
        <authorList>
            <person name="Stropko S.J."/>
            <person name="Pipes S.E."/>
            <person name="Newman J.D."/>
        </authorList>
    </citation>
    <scope>NUCLEOTIDE SEQUENCE [LARGE SCALE GENOMIC DNA]</scope>
    <source>
        <strain evidence="1 3">DSM 12611</strain>
    </source>
</reference>
<organism evidence="1 3">
    <name type="scientific">Flavobacterium hibernum</name>
    <dbReference type="NCBI Taxonomy" id="37752"/>
    <lineage>
        <taxon>Bacteria</taxon>
        <taxon>Pseudomonadati</taxon>
        <taxon>Bacteroidota</taxon>
        <taxon>Flavobacteriia</taxon>
        <taxon>Flavobacteriales</taxon>
        <taxon>Flavobacteriaceae</taxon>
        <taxon>Flavobacterium</taxon>
    </lineage>
</organism>
<evidence type="ECO:0000313" key="2">
    <source>
        <dbReference type="EMBL" id="OXA91758.1"/>
    </source>
</evidence>
<sequence length="130" mass="15207">MNTTTTTNILFDQVNLSSLISIVNIYQNKRNDDNHDNQKRSLFTNHFGLPLSIASFENRVIGYAFVKFNNEGETEINSYWEKDFYSIEAEHDLKFHAQKTFNSMFNDPETRTIKIKNATDRLSNWLNSCN</sequence>
<dbReference type="STRING" id="37752.IW18_15765"/>
<proteinExistence type="predicted"/>
<dbReference type="RefSeq" id="WP_041518853.1">
    <property type="nucleotide sequence ID" value="NZ_JPRK01000013.1"/>
</dbReference>
<evidence type="ECO:0000313" key="4">
    <source>
        <dbReference type="Proteomes" id="UP000198302"/>
    </source>
</evidence>
<comment type="caution">
    <text evidence="1">The sequence shown here is derived from an EMBL/GenBank/DDBJ whole genome shotgun (WGS) entry which is preliminary data.</text>
</comment>
<dbReference type="Proteomes" id="UP000032061">
    <property type="component" value="Unassembled WGS sequence"/>
</dbReference>